<feature type="region of interest" description="Disordered" evidence="2">
    <location>
        <begin position="908"/>
        <end position="936"/>
    </location>
</feature>
<dbReference type="PANTHER" id="PTHR48125:SF10">
    <property type="entry name" value="OS12G0136300 PROTEIN"/>
    <property type="match status" value="1"/>
</dbReference>
<feature type="compositionally biased region" description="Acidic residues" evidence="2">
    <location>
        <begin position="254"/>
        <end position="267"/>
    </location>
</feature>
<protein>
    <submittedName>
        <fullName evidence="3">Uncharacterized protein</fullName>
    </submittedName>
</protein>
<dbReference type="HOGENOM" id="CLU_261006_0_0_1"/>
<dbReference type="KEGG" id="scm:SCHCO_02522070"/>
<evidence type="ECO:0000256" key="1">
    <source>
        <dbReference type="SAM" id="Coils"/>
    </source>
</evidence>
<dbReference type="RefSeq" id="XP_003025952.1">
    <property type="nucleotide sequence ID" value="XM_003025906.1"/>
</dbReference>
<dbReference type="VEuPathDB" id="FungiDB:SCHCODRAFT_02522070"/>
<feature type="compositionally biased region" description="Polar residues" evidence="2">
    <location>
        <begin position="853"/>
        <end position="866"/>
    </location>
</feature>
<feature type="compositionally biased region" description="Low complexity" evidence="2">
    <location>
        <begin position="1"/>
        <end position="18"/>
    </location>
</feature>
<dbReference type="GeneID" id="9588438"/>
<evidence type="ECO:0000256" key="2">
    <source>
        <dbReference type="SAM" id="MobiDB-lite"/>
    </source>
</evidence>
<feature type="compositionally biased region" description="Low complexity" evidence="2">
    <location>
        <begin position="908"/>
        <end position="918"/>
    </location>
</feature>
<keyword evidence="4" id="KW-1185">Reference proteome</keyword>
<sequence>MSAPSLPTSSSSAPIAPARAQTAKPRKFKSMQAYLKHKRGEGSPPPSPSPSPPPPPPPSYSSAPISSTSPTPSRAASRVSSGGTTATHPPKSGPSFDPAPSGPTILPNGFAYHPSASTSAIMLPNGLAYHPSRSIAAIEVETRAAVAVASAEARRRDRSIMKSADAAALFEERMALHRERKELEAHRQEIEQREAALLSARRDLKRRRRELCDDEAADIAIIQDQGDACARQVRKVMRASKRADAPSTSAAAALDDDDDELSNDEEDERRAKLIRAVKQEYEETGVPPPVLFDARDMRDIERYDGPDNENVDPEGDAYKILGKRNVEEDAGVASMDVDEGPSRQPLALDRAPSTRAIEPDARYSPPRRVEPPSHLQGLTGMEKGVHFELYRDQDPTRESKYLRAIVEHIRPPLPVKPKPQVRDPTVVLDNCNIPRTVFQVGKRSLTDGKFLYRVLGFTESERFMVASPNAAFLPHVPDPDVVQRIRMRADRRFGSEDITLVPTYFLPNYAPHLACIPARPLSIHHPSQIMWMEPEKLIEKLSDKLRDDHNAYVLTAPAADQFHRVILPVCKRAGRYLDLCAQAGKMPIVWTRGLKIALGHIFGYLKHIPAPRERALLMVRELQRLWLELKGMVNFVYDIQPILTGTVDQPEVVTTQWYIGAATCDPRDVLGLQRAGVPVWHVMEFDFAAREVLLSKHGRGRPAARQLVKMYTPEQMAETGRHPGNLPYIFEGLPTDPSRLKQIHRYTNLALSISPAYQDDLAQVAGRDPYAHPAISNRVYGTSRLRPLEYLQAGGEGSGGERRRIPPEEVKRDMPVVDLQQVDTAFEDGDAPPAGAFDFVEDHNPFAEDDSAPMNSDMSCSTTRESTASKTLASNVPACAAASTSSPASPSTSSTTSAGAAASKAAASTSVSPIASSTAPPPPPKSMPGPSGDVQWVQSEGGGLFKATGAIYRPVGVHGVPRLRDLSRHHRSDLPIMPRVWRDARDEVQDNWRHDGAEKGDRFRTFPLPDVIVGSTSEAKIARFYQVWVTLEGAAIENARKVPRDPQVFQRHSAGMTWVQPEGQAWVARREDLVRVEESSATPDISNEPCLAASAQEWKDVLNAHTTFRAVGENRQAFLMAKVREIFGATINFDKVLASLSQPYIALGEVCTSARPPSREIARGILWRLQELIFRKDLTDLDRRLRLIFITRAEEHQRLRMVFARETYGADILSIYGEGERDQGLVAQDWMERYPYVVALADLMLDWDEPLPRRVRDVLRTPRLSQREFEWMEKKVIQHYAAMLFAHFHRKVVGPARRSVATSKLRC</sequence>
<dbReference type="EMBL" id="GL377320">
    <property type="protein sequence ID" value="EFI91049.1"/>
    <property type="molecule type" value="Genomic_DNA"/>
</dbReference>
<dbReference type="InParanoid" id="D8QM74"/>
<accession>D8QM74</accession>
<feature type="region of interest" description="Disordered" evidence="2">
    <location>
        <begin position="238"/>
        <end position="268"/>
    </location>
</feature>
<feature type="coiled-coil region" evidence="1">
    <location>
        <begin position="166"/>
        <end position="207"/>
    </location>
</feature>
<feature type="compositionally biased region" description="Basic and acidic residues" evidence="2">
    <location>
        <begin position="357"/>
        <end position="371"/>
    </location>
</feature>
<feature type="region of interest" description="Disordered" evidence="2">
    <location>
        <begin position="1"/>
        <end position="110"/>
    </location>
</feature>
<dbReference type="PANTHER" id="PTHR48125">
    <property type="entry name" value="LP07818P1"/>
    <property type="match status" value="1"/>
</dbReference>
<feature type="region of interest" description="Disordered" evidence="2">
    <location>
        <begin position="826"/>
        <end position="866"/>
    </location>
</feature>
<proteinExistence type="predicted"/>
<dbReference type="Proteomes" id="UP000007431">
    <property type="component" value="Unassembled WGS sequence"/>
</dbReference>
<feature type="compositionally biased region" description="Pro residues" evidence="2">
    <location>
        <begin position="43"/>
        <end position="59"/>
    </location>
</feature>
<feature type="region of interest" description="Disordered" evidence="2">
    <location>
        <begin position="335"/>
        <end position="378"/>
    </location>
</feature>
<evidence type="ECO:0000313" key="4">
    <source>
        <dbReference type="Proteomes" id="UP000007431"/>
    </source>
</evidence>
<keyword evidence="1" id="KW-0175">Coiled coil</keyword>
<gene>
    <name evidence="3" type="ORF">SCHCODRAFT_114940</name>
</gene>
<evidence type="ECO:0000313" key="3">
    <source>
        <dbReference type="EMBL" id="EFI91049.1"/>
    </source>
</evidence>
<feature type="non-terminal residue" evidence="3">
    <location>
        <position position="1307"/>
    </location>
</feature>
<organism evidence="4">
    <name type="scientific">Schizophyllum commune (strain H4-8 / FGSC 9210)</name>
    <name type="common">Split gill fungus</name>
    <dbReference type="NCBI Taxonomy" id="578458"/>
    <lineage>
        <taxon>Eukaryota</taxon>
        <taxon>Fungi</taxon>
        <taxon>Dikarya</taxon>
        <taxon>Basidiomycota</taxon>
        <taxon>Agaricomycotina</taxon>
        <taxon>Agaricomycetes</taxon>
        <taxon>Agaricomycetidae</taxon>
        <taxon>Agaricales</taxon>
        <taxon>Schizophyllaceae</taxon>
        <taxon>Schizophyllum</taxon>
    </lineage>
</organism>
<feature type="compositionally biased region" description="Polar residues" evidence="2">
    <location>
        <begin position="78"/>
        <end position="87"/>
    </location>
</feature>
<feature type="compositionally biased region" description="Basic residues" evidence="2">
    <location>
        <begin position="24"/>
        <end position="39"/>
    </location>
</feature>
<feature type="compositionally biased region" description="Low complexity" evidence="2">
    <location>
        <begin position="60"/>
        <end position="73"/>
    </location>
</feature>
<reference evidence="3 4" key="1">
    <citation type="journal article" date="2010" name="Nat. Biotechnol.">
        <title>Genome sequence of the model mushroom Schizophyllum commune.</title>
        <authorList>
            <person name="Ohm R.A."/>
            <person name="de Jong J.F."/>
            <person name="Lugones L.G."/>
            <person name="Aerts A."/>
            <person name="Kothe E."/>
            <person name="Stajich J.E."/>
            <person name="de Vries R.P."/>
            <person name="Record E."/>
            <person name="Levasseur A."/>
            <person name="Baker S.E."/>
            <person name="Bartholomew K.A."/>
            <person name="Coutinho P.M."/>
            <person name="Erdmann S."/>
            <person name="Fowler T.J."/>
            <person name="Gathman A.C."/>
            <person name="Lombard V."/>
            <person name="Henrissat B."/>
            <person name="Knabe N."/>
            <person name="Kuees U."/>
            <person name="Lilly W.W."/>
            <person name="Lindquist E."/>
            <person name="Lucas S."/>
            <person name="Magnuson J.K."/>
            <person name="Piumi F."/>
            <person name="Raudaskoski M."/>
            <person name="Salamov A."/>
            <person name="Schmutz J."/>
            <person name="Schwarze F.W.M.R."/>
            <person name="vanKuyk P.A."/>
            <person name="Horton J.S."/>
            <person name="Grigoriev I.V."/>
            <person name="Woesten H.A.B."/>
        </authorList>
    </citation>
    <scope>NUCLEOTIDE SEQUENCE [LARGE SCALE GENOMIC DNA]</scope>
    <source>
        <strain evidence="4">H4-8 / FGSC 9210</strain>
    </source>
</reference>
<dbReference type="OrthoDB" id="2634326at2759"/>
<name>D8QM74_SCHCM</name>
<dbReference type="OMA" id="HHRNDIN"/>